<evidence type="ECO:0000256" key="1">
    <source>
        <dbReference type="ARBA" id="ARBA00022679"/>
    </source>
</evidence>
<evidence type="ECO:0000256" key="2">
    <source>
        <dbReference type="ARBA" id="ARBA00022695"/>
    </source>
</evidence>
<keyword evidence="4" id="KW-0239">DNA-directed DNA polymerase</keyword>
<dbReference type="InterPro" id="IPR040982">
    <property type="entry name" value="DNA_pol3_finger"/>
</dbReference>
<evidence type="ECO:0000313" key="7">
    <source>
        <dbReference type="Proteomes" id="UP001139158"/>
    </source>
</evidence>
<dbReference type="Pfam" id="PF02811">
    <property type="entry name" value="PHP"/>
    <property type="match status" value="1"/>
</dbReference>
<dbReference type="InterPro" id="IPR004805">
    <property type="entry name" value="DnaE2/DnaE/PolC"/>
</dbReference>
<dbReference type="RefSeq" id="WP_227897470.1">
    <property type="nucleotide sequence ID" value="NZ_CP099467.1"/>
</dbReference>
<dbReference type="PANTHER" id="PTHR32294">
    <property type="entry name" value="DNA POLYMERASE III SUBUNIT ALPHA"/>
    <property type="match status" value="1"/>
</dbReference>
<evidence type="ECO:0000256" key="3">
    <source>
        <dbReference type="ARBA" id="ARBA00022705"/>
    </source>
</evidence>
<dbReference type="GO" id="GO:0003887">
    <property type="term" value="F:DNA-directed DNA polymerase activity"/>
    <property type="evidence" value="ECO:0007669"/>
    <property type="project" value="UniProtKB-KW"/>
</dbReference>
<dbReference type="InterPro" id="IPR016195">
    <property type="entry name" value="Pol/histidinol_Pase-like"/>
</dbReference>
<dbReference type="GO" id="GO:0006260">
    <property type="term" value="P:DNA replication"/>
    <property type="evidence" value="ECO:0007669"/>
    <property type="project" value="UniProtKB-KW"/>
</dbReference>
<keyword evidence="1" id="KW-0808">Transferase</keyword>
<evidence type="ECO:0000313" key="6">
    <source>
        <dbReference type="EMBL" id="MCC3299484.1"/>
    </source>
</evidence>
<dbReference type="SMART" id="SM00481">
    <property type="entry name" value="POLIIIAc"/>
    <property type="match status" value="1"/>
</dbReference>
<dbReference type="SUPFAM" id="SSF89550">
    <property type="entry name" value="PHP domain-like"/>
    <property type="match status" value="1"/>
</dbReference>
<comment type="caution">
    <text evidence="6">The sequence shown here is derived from an EMBL/GenBank/DDBJ whole genome shotgun (WGS) entry which is preliminary data.</text>
</comment>
<organism evidence="6 7">
    <name type="scientific">Arthrobacter caoxuetaonis</name>
    <dbReference type="NCBI Taxonomy" id="2886935"/>
    <lineage>
        <taxon>Bacteria</taxon>
        <taxon>Bacillati</taxon>
        <taxon>Actinomycetota</taxon>
        <taxon>Actinomycetes</taxon>
        <taxon>Micrococcales</taxon>
        <taxon>Micrococcaceae</taxon>
        <taxon>Arthrobacter</taxon>
    </lineage>
</organism>
<evidence type="ECO:0000256" key="4">
    <source>
        <dbReference type="ARBA" id="ARBA00022932"/>
    </source>
</evidence>
<reference evidence="6" key="1">
    <citation type="submission" date="2021-10" db="EMBL/GenBank/DDBJ databases">
        <title>Novel species in genus Arthrobacter.</title>
        <authorList>
            <person name="Liu Y."/>
        </authorList>
    </citation>
    <scope>NUCLEOTIDE SEQUENCE</scope>
    <source>
        <strain evidence="6">Zg-Y453</strain>
    </source>
</reference>
<feature type="domain" description="Polymerase/histidinol phosphatase N-terminal" evidence="5">
    <location>
        <begin position="10"/>
        <end position="71"/>
    </location>
</feature>
<dbReference type="GO" id="GO:0008408">
    <property type="term" value="F:3'-5' exonuclease activity"/>
    <property type="evidence" value="ECO:0007669"/>
    <property type="project" value="InterPro"/>
</dbReference>
<keyword evidence="3" id="KW-0235">DNA replication</keyword>
<keyword evidence="2" id="KW-0548">Nucleotidyltransferase</keyword>
<sequence>MSTFINLRGYGEHTRNNLTVITEALARAAEYGQDALALTDARTLAGVPTFVREAKAAGIKPIIGMEISLAASGDRLYVHRPTEDSPLFHNVTLLARTPRGWENLVAINNATQDPAHARPVADLPLLARHSEGLILLTGGMDGPVAEPLARGEHDLAERNLKALTGIFGPGSIFLEITCQKVPGEWKIAGELQRLSEQFMVPAVATSAFSYVDASSARFHVALAASDASPKEAWREPVRVPDLSLRSEEQMRAANRENRFWQAAVDMTSAVAATIEDSVLPEPVLPKMPSHRLPNGYRDPIVLLRDLAVAGLNDRDGCTTPEGMWRLDAELDLIAEAGAAKYFLLLHGLVSHLRSRGITVGPGRGNAGSSLLLYGLGVTDVDPFESGLRFESFLVPERGLPVFDLELEHSGIDEAVKYLAGRYGKRSVARLSSAIRNSDRKAERMAGQIMGRRSRPADDTEAADLAEALTGRVHSVTTHPTAVAVSSVPLGGAFPLRAPRSYDNPDVPVLAWNRQDIEGSGLLVINLLGLRSLTPMGAAMKAAATAPRAGGQTWVIPRSSRGDLPSVRNAWWLLYRQDLPGLKIAAQELKNMLNAGRTMNLTELTNLVAVSPRGSQAMKMYLASSAEPARGTATALSILSRATADSRGILLYREQIADAAAWAAGYTVADGFRLAEALAEASPERTEAERVRFTAAVEAHLAPEARRPGEAEALFAVLAASAPGARSKAHAAGIALRAFNQAWLMSSFPGQYGSAAA</sequence>
<keyword evidence="7" id="KW-1185">Reference proteome</keyword>
<protein>
    <submittedName>
        <fullName evidence="6">PHP domain-containing protein</fullName>
    </submittedName>
</protein>
<dbReference type="Pfam" id="PF07733">
    <property type="entry name" value="DNA_pol3_alpha"/>
    <property type="match status" value="1"/>
</dbReference>
<dbReference type="InterPro" id="IPR003141">
    <property type="entry name" value="Pol/His_phosphatase_N"/>
</dbReference>
<dbReference type="AlphaFoldDB" id="A0A9X1MG53"/>
<dbReference type="Gene3D" id="3.20.20.140">
    <property type="entry name" value="Metal-dependent hydrolases"/>
    <property type="match status" value="1"/>
</dbReference>
<accession>A0A9X1MG53</accession>
<dbReference type="EMBL" id="JAJFZV010000018">
    <property type="protein sequence ID" value="MCC3299484.1"/>
    <property type="molecule type" value="Genomic_DNA"/>
</dbReference>
<dbReference type="InterPro" id="IPR004013">
    <property type="entry name" value="PHP_dom"/>
</dbReference>
<dbReference type="InterPro" id="IPR011708">
    <property type="entry name" value="DNA_pol3_alpha_NTPase_dom"/>
</dbReference>
<dbReference type="Proteomes" id="UP001139158">
    <property type="component" value="Unassembled WGS sequence"/>
</dbReference>
<evidence type="ECO:0000259" key="5">
    <source>
        <dbReference type="SMART" id="SM00481"/>
    </source>
</evidence>
<proteinExistence type="predicted"/>
<dbReference type="Pfam" id="PF17657">
    <property type="entry name" value="DNA_pol3_finger"/>
    <property type="match status" value="1"/>
</dbReference>
<gene>
    <name evidence="6" type="ORF">LJ757_16950</name>
</gene>
<name>A0A9X1MG53_9MICC</name>